<name>A0A345YED5_9SPHN</name>
<accession>A0A345YED5</accession>
<gene>
    <name evidence="3" type="ORF">DVR09_07995</name>
</gene>
<dbReference type="Pfam" id="PF13127">
    <property type="entry name" value="DUF3955"/>
    <property type="match status" value="1"/>
</dbReference>
<feature type="transmembrane region" description="Helical" evidence="1">
    <location>
        <begin position="75"/>
        <end position="95"/>
    </location>
</feature>
<keyword evidence="1" id="KW-0472">Membrane</keyword>
<evidence type="ECO:0000313" key="3">
    <source>
        <dbReference type="EMBL" id="AXK42287.1"/>
    </source>
</evidence>
<reference evidence="4" key="1">
    <citation type="submission" date="2018-07" db="EMBL/GenBank/DDBJ databases">
        <title>Genome sequence of Erythrobacter strain YH-07, an antagonistic bacterium isolated from Yellow Sea.</title>
        <authorList>
            <person name="Tang T."/>
            <person name="Liu Q."/>
            <person name="Sun X."/>
        </authorList>
    </citation>
    <scope>NUCLEOTIDE SEQUENCE [LARGE SCALE GENOMIC DNA]</scope>
    <source>
        <strain evidence="4">YH-07</strain>
    </source>
</reference>
<keyword evidence="1" id="KW-0812">Transmembrane</keyword>
<evidence type="ECO:0000313" key="4">
    <source>
        <dbReference type="Proteomes" id="UP000254508"/>
    </source>
</evidence>
<dbReference type="InterPro" id="IPR025016">
    <property type="entry name" value="DUF3955"/>
</dbReference>
<feature type="domain" description="DUF3955" evidence="2">
    <location>
        <begin position="41"/>
        <end position="91"/>
    </location>
</feature>
<organism evidence="3 4">
    <name type="scientific">Erythrobacter aureus</name>
    <dbReference type="NCBI Taxonomy" id="2182384"/>
    <lineage>
        <taxon>Bacteria</taxon>
        <taxon>Pseudomonadati</taxon>
        <taxon>Pseudomonadota</taxon>
        <taxon>Alphaproteobacteria</taxon>
        <taxon>Sphingomonadales</taxon>
        <taxon>Erythrobacteraceae</taxon>
        <taxon>Erythrobacter/Porphyrobacter group</taxon>
        <taxon>Erythrobacter</taxon>
    </lineage>
</organism>
<dbReference type="AlphaFoldDB" id="A0A345YED5"/>
<evidence type="ECO:0000259" key="2">
    <source>
        <dbReference type="Pfam" id="PF13127"/>
    </source>
</evidence>
<keyword evidence="4" id="KW-1185">Reference proteome</keyword>
<protein>
    <submittedName>
        <fullName evidence="3">DUF3955 domain-containing protein</fullName>
    </submittedName>
</protein>
<proteinExistence type="predicted"/>
<keyword evidence="1" id="KW-1133">Transmembrane helix</keyword>
<feature type="transmembrane region" description="Helical" evidence="1">
    <location>
        <begin position="38"/>
        <end position="55"/>
    </location>
</feature>
<dbReference type="EMBL" id="CP031357">
    <property type="protein sequence ID" value="AXK42287.1"/>
    <property type="molecule type" value="Genomic_DNA"/>
</dbReference>
<evidence type="ECO:0000256" key="1">
    <source>
        <dbReference type="SAM" id="Phobius"/>
    </source>
</evidence>
<dbReference type="OrthoDB" id="7873462at2"/>
<dbReference type="KEGG" id="err:DVR09_07995"/>
<dbReference type="Proteomes" id="UP000254508">
    <property type="component" value="Chromosome"/>
</dbReference>
<sequence>MHRLLHLRTRLFSGGWRSRVARRTNDRRGRTQAMNSKLKLFGIAALIGAVLSYIAETTFYNGVDADGELQESFFLPLTFILAALGIVMLLASLFVRKHK</sequence>